<dbReference type="EMBL" id="MLCN01000013">
    <property type="protein sequence ID" value="ONG41273.1"/>
    <property type="molecule type" value="Genomic_DNA"/>
</dbReference>
<dbReference type="RefSeq" id="WP_076877650.1">
    <property type="nucleotide sequence ID" value="NZ_MLCN01000013.1"/>
</dbReference>
<dbReference type="InterPro" id="IPR051534">
    <property type="entry name" value="CBASS_pafABC_assoc_protein"/>
</dbReference>
<evidence type="ECO:0000313" key="4">
    <source>
        <dbReference type="EMBL" id="ONG41273.1"/>
    </source>
</evidence>
<dbReference type="PANTHER" id="PTHR34580:SF3">
    <property type="entry name" value="PROTEIN PAFB"/>
    <property type="match status" value="1"/>
</dbReference>
<dbReference type="AlphaFoldDB" id="A0A1S8CXD0"/>
<dbReference type="InterPro" id="IPR036390">
    <property type="entry name" value="WH_DNA-bd_sf"/>
</dbReference>
<dbReference type="Pfam" id="PF13280">
    <property type="entry name" value="WYL"/>
    <property type="match status" value="1"/>
</dbReference>
<protein>
    <recommendedName>
        <fullName evidence="3">HTH deoR-type domain-containing protein</fullName>
    </recommendedName>
</protein>
<gene>
    <name evidence="4" type="ORF">BKE30_05710</name>
</gene>
<dbReference type="SMART" id="SM00420">
    <property type="entry name" value="HTH_DEOR"/>
    <property type="match status" value="1"/>
</dbReference>
<proteinExistence type="predicted"/>
<dbReference type="SUPFAM" id="SSF46785">
    <property type="entry name" value="Winged helix' DNA-binding domain"/>
    <property type="match status" value="1"/>
</dbReference>
<dbReference type="OrthoDB" id="9807255at2"/>
<evidence type="ECO:0000313" key="5">
    <source>
        <dbReference type="Proteomes" id="UP000192132"/>
    </source>
</evidence>
<keyword evidence="1" id="KW-0805">Transcription regulation</keyword>
<accession>A0A1S8CXD0</accession>
<evidence type="ECO:0000256" key="1">
    <source>
        <dbReference type="ARBA" id="ARBA00023015"/>
    </source>
</evidence>
<dbReference type="InterPro" id="IPR013196">
    <property type="entry name" value="HTH_11"/>
</dbReference>
<reference evidence="4 5" key="1">
    <citation type="submission" date="2016-10" db="EMBL/GenBank/DDBJ databases">
        <title>Draft Genome sequence of Alkanindiges sp. strain H1.</title>
        <authorList>
            <person name="Subhash Y."/>
            <person name="Lee S."/>
        </authorList>
    </citation>
    <scope>NUCLEOTIDE SEQUENCE [LARGE SCALE GENOMIC DNA]</scope>
    <source>
        <strain evidence="4 5">H1</strain>
    </source>
</reference>
<dbReference type="Gene3D" id="1.10.10.10">
    <property type="entry name" value="Winged helix-like DNA-binding domain superfamily/Winged helix DNA-binding domain"/>
    <property type="match status" value="1"/>
</dbReference>
<dbReference type="PROSITE" id="PS52050">
    <property type="entry name" value="WYL"/>
    <property type="match status" value="1"/>
</dbReference>
<dbReference type="InterPro" id="IPR001034">
    <property type="entry name" value="DeoR_HTH"/>
</dbReference>
<sequence length="232" mass="27035">MTRSQRLFQLLQLLREHHFPVSAETLANRLDVSVRTIYRDIETLKAQGAHIAGEAGLGFQLQTGFFLPPMMWTENEIEALILGARWVADLPDDPLKQAATSILAKLQAILPEPQQRLFEQTTLYAFSQWLPVDQDIVACIRLATRQQKKLHIHYENETGQKAERIIWPFSIGYFMHKMVLAAWCELRGDFRHFRLDRVLACDVIDEHYPSYKKQLFKQWCLEQRITATADRN</sequence>
<comment type="caution">
    <text evidence="4">The sequence shown here is derived from an EMBL/GenBank/DDBJ whole genome shotgun (WGS) entry which is preliminary data.</text>
</comment>
<keyword evidence="5" id="KW-1185">Reference proteome</keyword>
<evidence type="ECO:0000256" key="2">
    <source>
        <dbReference type="ARBA" id="ARBA00023163"/>
    </source>
</evidence>
<keyword evidence="2" id="KW-0804">Transcription</keyword>
<dbReference type="InterPro" id="IPR036388">
    <property type="entry name" value="WH-like_DNA-bd_sf"/>
</dbReference>
<dbReference type="GO" id="GO:0003700">
    <property type="term" value="F:DNA-binding transcription factor activity"/>
    <property type="evidence" value="ECO:0007669"/>
    <property type="project" value="InterPro"/>
</dbReference>
<dbReference type="PANTHER" id="PTHR34580">
    <property type="match status" value="1"/>
</dbReference>
<dbReference type="Proteomes" id="UP000192132">
    <property type="component" value="Unassembled WGS sequence"/>
</dbReference>
<dbReference type="InterPro" id="IPR026881">
    <property type="entry name" value="WYL_dom"/>
</dbReference>
<name>A0A1S8CXD0_9GAMM</name>
<dbReference type="STRING" id="1907941.BKE30_05710"/>
<dbReference type="Pfam" id="PF08279">
    <property type="entry name" value="HTH_11"/>
    <property type="match status" value="1"/>
</dbReference>
<feature type="domain" description="HTH deoR-type" evidence="3">
    <location>
        <begin position="6"/>
        <end position="57"/>
    </location>
</feature>
<evidence type="ECO:0000259" key="3">
    <source>
        <dbReference type="SMART" id="SM00420"/>
    </source>
</evidence>
<organism evidence="4 5">
    <name type="scientific">Alkanindiges hydrocarboniclasticus</name>
    <dbReference type="NCBI Taxonomy" id="1907941"/>
    <lineage>
        <taxon>Bacteria</taxon>
        <taxon>Pseudomonadati</taxon>
        <taxon>Pseudomonadota</taxon>
        <taxon>Gammaproteobacteria</taxon>
        <taxon>Moraxellales</taxon>
        <taxon>Moraxellaceae</taxon>
        <taxon>Alkanindiges</taxon>
    </lineage>
</organism>